<dbReference type="InterPro" id="IPR052981">
    <property type="entry name" value="Ingression_C2_domain"/>
</dbReference>
<organism evidence="2 3">
    <name type="scientific">Mortierella alpina</name>
    <name type="common">Oleaginous fungus</name>
    <name type="synonym">Mortierella renispora</name>
    <dbReference type="NCBI Taxonomy" id="64518"/>
    <lineage>
        <taxon>Eukaryota</taxon>
        <taxon>Fungi</taxon>
        <taxon>Fungi incertae sedis</taxon>
        <taxon>Mucoromycota</taxon>
        <taxon>Mortierellomycotina</taxon>
        <taxon>Mortierellomycetes</taxon>
        <taxon>Mortierellales</taxon>
        <taxon>Mortierellaceae</taxon>
        <taxon>Mortierella</taxon>
    </lineage>
</organism>
<name>A0A9P6M2R8_MORAP</name>
<feature type="non-terminal residue" evidence="2">
    <location>
        <position position="1"/>
    </location>
</feature>
<dbReference type="EMBL" id="JAAAHY010000469">
    <property type="protein sequence ID" value="KAF9963428.1"/>
    <property type="molecule type" value="Genomic_DNA"/>
</dbReference>
<reference evidence="2" key="1">
    <citation type="journal article" date="2020" name="Fungal Divers.">
        <title>Resolving the Mortierellaceae phylogeny through synthesis of multi-gene phylogenetics and phylogenomics.</title>
        <authorList>
            <person name="Vandepol N."/>
            <person name="Liber J."/>
            <person name="Desiro A."/>
            <person name="Na H."/>
            <person name="Kennedy M."/>
            <person name="Barry K."/>
            <person name="Grigoriev I.V."/>
            <person name="Miller A.N."/>
            <person name="O'Donnell K."/>
            <person name="Stajich J.E."/>
            <person name="Bonito G."/>
        </authorList>
    </citation>
    <scope>NUCLEOTIDE SEQUENCE</scope>
    <source>
        <strain evidence="2">CK1249</strain>
    </source>
</reference>
<dbReference type="Proteomes" id="UP000738359">
    <property type="component" value="Unassembled WGS sequence"/>
</dbReference>
<dbReference type="AlphaFoldDB" id="A0A9P6M2R8"/>
<dbReference type="Pfam" id="PF00168">
    <property type="entry name" value="C2"/>
    <property type="match status" value="1"/>
</dbReference>
<dbReference type="SUPFAM" id="SSF49562">
    <property type="entry name" value="C2 domain (Calcium/lipid-binding domain, CaLB)"/>
    <property type="match status" value="1"/>
</dbReference>
<keyword evidence="3" id="KW-1185">Reference proteome</keyword>
<evidence type="ECO:0000313" key="3">
    <source>
        <dbReference type="Proteomes" id="UP000738359"/>
    </source>
</evidence>
<accession>A0A9P6M2R8</accession>
<protein>
    <recommendedName>
        <fullName evidence="1">C2 domain-containing protein</fullName>
    </recommendedName>
</protein>
<dbReference type="OrthoDB" id="270970at2759"/>
<evidence type="ECO:0000259" key="1">
    <source>
        <dbReference type="PROSITE" id="PS50004"/>
    </source>
</evidence>
<gene>
    <name evidence="2" type="ORF">BGZ70_007415</name>
</gene>
<feature type="domain" description="C2" evidence="1">
    <location>
        <begin position="1"/>
        <end position="109"/>
    </location>
</feature>
<dbReference type="InterPro" id="IPR035892">
    <property type="entry name" value="C2_domain_sf"/>
</dbReference>
<dbReference type="Gene3D" id="2.60.40.150">
    <property type="entry name" value="C2 domain"/>
    <property type="match status" value="1"/>
</dbReference>
<dbReference type="PANTHER" id="PTHR47052">
    <property type="entry name" value="CONSERVED SERINE PROLINE-RICH PROTEIN (AFU_ORTHOLOGUE AFUA_2G01790)"/>
    <property type="match status" value="1"/>
</dbReference>
<dbReference type="InterPro" id="IPR000008">
    <property type="entry name" value="C2_dom"/>
</dbReference>
<comment type="caution">
    <text evidence="2">The sequence shown here is derived from an EMBL/GenBank/DDBJ whole genome shotgun (WGS) entry which is preliminary data.</text>
</comment>
<evidence type="ECO:0000313" key="2">
    <source>
        <dbReference type="EMBL" id="KAF9963428.1"/>
    </source>
</evidence>
<sequence>MTHTLKITVHSCKDLDDVESMGKNDPYVQFSCDVTNNDVFKKHKTTTKKNAGKSPEFNETISLESFNPTEHHELYVEVLEADVGMDPPIGYCMIPLSQVTNSENHVLKGCFDLFTPSGKTKGTIHLTIAIVTPGQASPACHATEIKGLSQKTTDQEKRIKAMKTNEKVGDAATAAAILG</sequence>
<dbReference type="SMART" id="SM00239">
    <property type="entry name" value="C2"/>
    <property type="match status" value="1"/>
</dbReference>
<dbReference type="PROSITE" id="PS50004">
    <property type="entry name" value="C2"/>
    <property type="match status" value="1"/>
</dbReference>
<dbReference type="PANTHER" id="PTHR47052:SF3">
    <property type="entry name" value="INGRESSION PROTEIN 1"/>
    <property type="match status" value="1"/>
</dbReference>
<proteinExistence type="predicted"/>